<dbReference type="GO" id="GO:0046872">
    <property type="term" value="F:metal ion binding"/>
    <property type="evidence" value="ECO:0007669"/>
    <property type="project" value="UniProtKB-KW"/>
</dbReference>
<gene>
    <name evidence="1" type="primary">SKDI10G0800</name>
    <name evidence="1" type="ORF">SKDI_10G0800</name>
</gene>
<evidence type="ECO:0000313" key="1">
    <source>
        <dbReference type="EMBL" id="CAI4043562.1"/>
    </source>
</evidence>
<protein>
    <submittedName>
        <fullName evidence="1">Uncharacterized protein</fullName>
    </submittedName>
</protein>
<organism evidence="1 2">
    <name type="scientific">Saccharomyces kudriavzevii (strain ATCC MYA-4449 / AS 2.2408 / CBS 8840 / NBRC 1802 / NCYC 2889)</name>
    <name type="common">Yeast</name>
    <dbReference type="NCBI Taxonomy" id="226230"/>
    <lineage>
        <taxon>Eukaryota</taxon>
        <taxon>Fungi</taxon>
        <taxon>Dikarya</taxon>
        <taxon>Ascomycota</taxon>
        <taxon>Saccharomycotina</taxon>
        <taxon>Saccharomycetes</taxon>
        <taxon>Saccharomycetales</taxon>
        <taxon>Saccharomycetaceae</taxon>
        <taxon>Saccharomyces</taxon>
    </lineage>
</organism>
<dbReference type="EMBL" id="OX365905">
    <property type="protein sequence ID" value="CAI4043562.1"/>
    <property type="molecule type" value="Genomic_DNA"/>
</dbReference>
<sequence length="381" mass="44154">MARKVAICTLLYSRDYLPGALTLAYQLQRLLKSTVVESQITVCLLVARGLFKNEFSAQETALIRSLFKEVITIEPLQDQEKSVENNKENLELLKRPELAFTLLKARLWELVQFDQVLFLDADTLPLDKEFFNILELYPEQTRFQIAAVPDIGWPDMFNTGVLLLIPDLEVARSLQDFLVKTVSIDGADQGIFNQFFNPVCNYSREVLHKISPLVEWIRLPFIYNVTMPNYGYQSSPAMSFFQQHIKLVHFIGTFKPWSHTTSDYEDRYHQLWRNAHCDLYSEYHLSNYFTHLQLGNVETDTYFDHETPSLSILLNQNTRRKQTKVEPDVATQIDLNSPQEAAIEEDHQAPPISVPQSAFKFDWEDTDYLDRVQRAFPGSDA</sequence>
<dbReference type="InterPro" id="IPR050587">
    <property type="entry name" value="GNT1/Glycosyltrans_8"/>
</dbReference>
<dbReference type="CDD" id="cd02537">
    <property type="entry name" value="GT8_Glycogenin"/>
    <property type="match status" value="1"/>
</dbReference>
<dbReference type="OrthoDB" id="2014201at2759"/>
<dbReference type="Pfam" id="PF01501">
    <property type="entry name" value="Glyco_transf_8"/>
    <property type="match status" value="1"/>
</dbReference>
<name>A0AA35NJ33_SACK1</name>
<dbReference type="InterPro" id="IPR002495">
    <property type="entry name" value="Glyco_trans_8"/>
</dbReference>
<proteinExistence type="predicted"/>
<dbReference type="Proteomes" id="UP001162087">
    <property type="component" value="Chromosome 10"/>
</dbReference>
<dbReference type="GO" id="GO:0008466">
    <property type="term" value="F:glycogenin glucosyltransferase activity"/>
    <property type="evidence" value="ECO:0007669"/>
    <property type="project" value="UniProtKB-EC"/>
</dbReference>
<dbReference type="PANTHER" id="PTHR11183">
    <property type="entry name" value="GLYCOGENIN SUBFAMILY MEMBER"/>
    <property type="match status" value="1"/>
</dbReference>
<keyword evidence="2" id="KW-1185">Reference proteome</keyword>
<dbReference type="GO" id="GO:0005773">
    <property type="term" value="C:vacuole"/>
    <property type="evidence" value="ECO:0007669"/>
    <property type="project" value="UniProtKB-SubCell"/>
</dbReference>
<accession>A0AA35NJ33</accession>
<dbReference type="GO" id="GO:0005978">
    <property type="term" value="P:glycogen biosynthetic process"/>
    <property type="evidence" value="ECO:0007669"/>
    <property type="project" value="UniProtKB-KW"/>
</dbReference>
<reference evidence="1" key="1">
    <citation type="submission" date="2022-10" db="EMBL/GenBank/DDBJ databases">
        <authorList>
            <person name="Byrne P K."/>
        </authorList>
    </citation>
    <scope>NUCLEOTIDE SEQUENCE</scope>
    <source>
        <strain evidence="1">IFO1802</strain>
    </source>
</reference>
<evidence type="ECO:0000313" key="2">
    <source>
        <dbReference type="Proteomes" id="UP001162087"/>
    </source>
</evidence>
<dbReference type="InterPro" id="IPR029044">
    <property type="entry name" value="Nucleotide-diphossugar_trans"/>
</dbReference>
<dbReference type="Gene3D" id="3.90.550.10">
    <property type="entry name" value="Spore Coat Polysaccharide Biosynthesis Protein SpsA, Chain A"/>
    <property type="match status" value="1"/>
</dbReference>
<dbReference type="SUPFAM" id="SSF53448">
    <property type="entry name" value="Nucleotide-diphospho-sugar transferases"/>
    <property type="match status" value="1"/>
</dbReference>